<proteinExistence type="predicted"/>
<gene>
    <name evidence="1" type="ORF">B0681_02305</name>
</gene>
<evidence type="ECO:0000313" key="2">
    <source>
        <dbReference type="Proteomes" id="UP000190683"/>
    </source>
</evidence>
<evidence type="ECO:0000313" key="1">
    <source>
        <dbReference type="EMBL" id="OOS26718.1"/>
    </source>
</evidence>
<accession>A0A1T0CWJ1</accession>
<dbReference type="Proteomes" id="UP000190683">
    <property type="component" value="Unassembled WGS sequence"/>
</dbReference>
<protein>
    <submittedName>
        <fullName evidence="1">Uncharacterized protein</fullName>
    </submittedName>
</protein>
<dbReference type="EMBL" id="MUYV01000001">
    <property type="protein sequence ID" value="OOS26718.1"/>
    <property type="molecule type" value="Genomic_DNA"/>
</dbReference>
<dbReference type="RefSeq" id="WP_078317113.1">
    <property type="nucleotide sequence ID" value="NZ_MUYV01000001.1"/>
</dbReference>
<organism evidence="1 2">
    <name type="scientific">Moraxella porci DSM 25326</name>
    <dbReference type="NCBI Taxonomy" id="573983"/>
    <lineage>
        <taxon>Bacteria</taxon>
        <taxon>Pseudomonadati</taxon>
        <taxon>Pseudomonadota</taxon>
        <taxon>Gammaproteobacteria</taxon>
        <taxon>Moraxellales</taxon>
        <taxon>Moraxellaceae</taxon>
        <taxon>Moraxella</taxon>
    </lineage>
</organism>
<name>A0A1T0CWJ1_9GAMM</name>
<comment type="caution">
    <text evidence="1">The sequence shown here is derived from an EMBL/GenBank/DDBJ whole genome shotgun (WGS) entry which is preliminary data.</text>
</comment>
<dbReference type="AlphaFoldDB" id="A0A1T0CWJ1"/>
<sequence length="192" mass="22243">MRLIDNPNRPTEIDGYPVIYEEEDGNCVVKRPLDEQQLMIKQYLPMLTYIAEKWGYCPVVGGACFDSSFLLARELPIWNCNGVYEYDMFGVMGCDSMFSFQVMNTGHGDGRIMAVPINPFTREIIMNMEQAEALDLTDYDPKQQITKNKGYDGTGEGFEEIRYILDYMGYQPPKVLYWDTHTDPDEEYEDDE</sequence>
<reference evidence="1 2" key="1">
    <citation type="submission" date="2017-02" db="EMBL/GenBank/DDBJ databases">
        <title>Draft genome sequence of Moraxella porci CCUG 54912T type strain.</title>
        <authorList>
            <person name="Salva-Serra F."/>
            <person name="Engstrom-Jakobsson H."/>
            <person name="Thorell K."/>
            <person name="Jaen-Luchoro D."/>
            <person name="Gonzales-Siles L."/>
            <person name="Karlsson R."/>
            <person name="Yazdan S."/>
            <person name="Boulund F."/>
            <person name="Johnning A."/>
            <person name="Engstrand L."/>
            <person name="Kristiansson E."/>
            <person name="Moore E."/>
        </authorList>
    </citation>
    <scope>NUCLEOTIDE SEQUENCE [LARGE SCALE GENOMIC DNA]</scope>
    <source>
        <strain evidence="1 2">CCUG 54912</strain>
    </source>
</reference>
<keyword evidence="2" id="KW-1185">Reference proteome</keyword>